<evidence type="ECO:0000256" key="1">
    <source>
        <dbReference type="SAM" id="MobiDB-lite"/>
    </source>
</evidence>
<dbReference type="AlphaFoldDB" id="A0A933SD64"/>
<feature type="domain" description="FlgD/Vpr Ig-like" evidence="3">
    <location>
        <begin position="249"/>
        <end position="302"/>
    </location>
</feature>
<organism evidence="4 5">
    <name type="scientific">Eiseniibacteriota bacterium</name>
    <dbReference type="NCBI Taxonomy" id="2212470"/>
    <lineage>
        <taxon>Bacteria</taxon>
        <taxon>Candidatus Eiseniibacteriota</taxon>
    </lineage>
</organism>
<feature type="chain" id="PRO_5037229617" description="FlgD/Vpr Ig-like domain-containing protein" evidence="2">
    <location>
        <begin position="23"/>
        <end position="318"/>
    </location>
</feature>
<accession>A0A933SD64</accession>
<dbReference type="Pfam" id="PF13860">
    <property type="entry name" value="FlgD_ig"/>
    <property type="match status" value="1"/>
</dbReference>
<comment type="caution">
    <text evidence="4">The sequence shown here is derived from an EMBL/GenBank/DDBJ whole genome shotgun (WGS) entry which is preliminary data.</text>
</comment>
<proteinExistence type="predicted"/>
<name>A0A933SD64_UNCEI</name>
<evidence type="ECO:0000259" key="3">
    <source>
        <dbReference type="Pfam" id="PF13860"/>
    </source>
</evidence>
<sequence length="318" mass="33399">MRHPMFLGIALMLLVLVPPAHGAVVEWNAASGSPPDSVCPAWTKITNGGAATFIGDVFRIATTSCSQNVLYLQSDTSIAIPDTLVLEARLAVDQGTECVGPCGHYRQVAALNVTTAPHFGSLCFVAPGEVMLVTNPCGAALTAAASTSGMHTYRVRIVNGTSVTVYQAGVPLLSGSAYTSASDHSPTPRVLWGDGSSLAWGTTRWEWVRHNAHADGCATTSVTPGSRGGARSGAAPNPFRRATTLHFTTTPSGSVRVVLYDIGGRRVRQLESPAGAAGARTVEWDGLDSNGRRVRPGTYYFRTPDDPAANPGVVIRIE</sequence>
<reference evidence="4" key="1">
    <citation type="submission" date="2020-07" db="EMBL/GenBank/DDBJ databases">
        <title>Huge and variable diversity of episymbiotic CPR bacteria and DPANN archaea in groundwater ecosystems.</title>
        <authorList>
            <person name="He C.Y."/>
            <person name="Keren R."/>
            <person name="Whittaker M."/>
            <person name="Farag I.F."/>
            <person name="Doudna J."/>
            <person name="Cate J.H.D."/>
            <person name="Banfield J.F."/>
        </authorList>
    </citation>
    <scope>NUCLEOTIDE SEQUENCE</scope>
    <source>
        <strain evidence="4">NC_groundwater_1813_Pr3_B-0.1um_71_17</strain>
    </source>
</reference>
<protein>
    <recommendedName>
        <fullName evidence="3">FlgD/Vpr Ig-like domain-containing protein</fullName>
    </recommendedName>
</protein>
<evidence type="ECO:0000256" key="2">
    <source>
        <dbReference type="SAM" id="SignalP"/>
    </source>
</evidence>
<gene>
    <name evidence="4" type="ORF">HZA61_08905</name>
</gene>
<dbReference type="InterPro" id="IPR025965">
    <property type="entry name" value="FlgD/Vpr_Ig-like"/>
</dbReference>
<feature type="region of interest" description="Disordered" evidence="1">
    <location>
        <begin position="219"/>
        <end position="238"/>
    </location>
</feature>
<dbReference type="Proteomes" id="UP000696931">
    <property type="component" value="Unassembled WGS sequence"/>
</dbReference>
<dbReference type="Gene3D" id="2.60.40.4070">
    <property type="match status" value="1"/>
</dbReference>
<keyword evidence="2" id="KW-0732">Signal</keyword>
<feature type="signal peptide" evidence="2">
    <location>
        <begin position="1"/>
        <end position="22"/>
    </location>
</feature>
<dbReference type="EMBL" id="JACRIW010000058">
    <property type="protein sequence ID" value="MBI5169593.1"/>
    <property type="molecule type" value="Genomic_DNA"/>
</dbReference>
<evidence type="ECO:0000313" key="5">
    <source>
        <dbReference type="Proteomes" id="UP000696931"/>
    </source>
</evidence>
<evidence type="ECO:0000313" key="4">
    <source>
        <dbReference type="EMBL" id="MBI5169593.1"/>
    </source>
</evidence>